<dbReference type="KEGG" id="dli:dnl_35190"/>
<evidence type="ECO:0000256" key="2">
    <source>
        <dbReference type="ARBA" id="ARBA00029447"/>
    </source>
</evidence>
<dbReference type="EMBL" id="CP061799">
    <property type="protein sequence ID" value="QTA81188.1"/>
    <property type="molecule type" value="Genomic_DNA"/>
</dbReference>
<dbReference type="SUPFAM" id="SSF58104">
    <property type="entry name" value="Methyl-accepting chemotaxis protein (MCP) signaling domain"/>
    <property type="match status" value="1"/>
</dbReference>
<dbReference type="PRINTS" id="PR00260">
    <property type="entry name" value="CHEMTRNSDUCR"/>
</dbReference>
<dbReference type="PROSITE" id="PS50111">
    <property type="entry name" value="CHEMOTAXIS_TRANSDUC_2"/>
    <property type="match status" value="1"/>
</dbReference>
<dbReference type="GO" id="GO:0007165">
    <property type="term" value="P:signal transduction"/>
    <property type="evidence" value="ECO:0007669"/>
    <property type="project" value="UniProtKB-KW"/>
</dbReference>
<dbReference type="GO" id="GO:0006935">
    <property type="term" value="P:chemotaxis"/>
    <property type="evidence" value="ECO:0007669"/>
    <property type="project" value="UniProtKB-KW"/>
</dbReference>
<dbReference type="GO" id="GO:0005886">
    <property type="term" value="C:plasma membrane"/>
    <property type="evidence" value="ECO:0007669"/>
    <property type="project" value="TreeGrafter"/>
</dbReference>
<evidence type="ECO:0000256" key="1">
    <source>
        <dbReference type="ARBA" id="ARBA00022500"/>
    </source>
</evidence>
<sequence>MIWKKQTISAKINTGFEMVLIFLTISTILSYSGINHIVKHAHEVIKGNELDGNLAQKEVDHLNWAQELNTMLINNDLSQMKIETSPHECEFGKWLYSDKRNNIQNLISSLKPILENIESPHAKLHESSANIIQLYKNDLHPDIQKKAFEIYKNETQPNLKEMQNLLDQIRNQARQNIMTDEQILIASRQTRFNVAVIGIIAIISGVVLAFLIIRNISKILREITGELTTGAGQISAVSNEIASSSQELARRASDQADALKETAVNVNNIAVSGKNMAKLTLGAKQRMNENIDKSARSLTALIELTQNINQIEQDSEKIKNIIKVIDEISFQTNLLALNAAVEAARAGEAGSGFAVVAGEVRNLAVRSAKAAQDTQYLLEETTTSIKSGASALRQVNDDFKDIVKSAAILGEKTASITNASVKQSNQLENIKDSTTQLETITQQNAAAAEQFSAAVEELSSQASVSLEIVNRLALLTGDKK</sequence>
<keyword evidence="7" id="KW-1185">Reference proteome</keyword>
<evidence type="ECO:0000313" key="6">
    <source>
        <dbReference type="EMBL" id="QTA81188.1"/>
    </source>
</evidence>
<proteinExistence type="inferred from homology"/>
<dbReference type="RefSeq" id="WP_207687257.1">
    <property type="nucleotide sequence ID" value="NZ_CP061799.1"/>
</dbReference>
<reference evidence="6" key="1">
    <citation type="journal article" date="2021" name="Microb. Physiol.">
        <title>Proteogenomic Insights into the Physiology of Marine, Sulfate-Reducing, Filamentous Desulfonema limicola and Desulfonema magnum.</title>
        <authorList>
            <person name="Schnaars V."/>
            <person name="Wohlbrand L."/>
            <person name="Scheve S."/>
            <person name="Hinrichs C."/>
            <person name="Reinhardt R."/>
            <person name="Rabus R."/>
        </authorList>
    </citation>
    <scope>NUCLEOTIDE SEQUENCE</scope>
    <source>
        <strain evidence="6">5ac10</strain>
    </source>
</reference>
<dbReference type="SMART" id="SM00283">
    <property type="entry name" value="MA"/>
    <property type="match status" value="1"/>
</dbReference>
<gene>
    <name evidence="6" type="ORF">dnl_35190</name>
</gene>
<keyword evidence="4" id="KW-1133">Transmembrane helix</keyword>
<keyword evidence="3" id="KW-0807">Transducer</keyword>
<evidence type="ECO:0000256" key="3">
    <source>
        <dbReference type="PROSITE-ProRule" id="PRU00284"/>
    </source>
</evidence>
<dbReference type="Pfam" id="PF13682">
    <property type="entry name" value="CZB"/>
    <property type="match status" value="1"/>
</dbReference>
<feature type="transmembrane region" description="Helical" evidence="4">
    <location>
        <begin position="12"/>
        <end position="34"/>
    </location>
</feature>
<dbReference type="InterPro" id="IPR004089">
    <property type="entry name" value="MCPsignal_dom"/>
</dbReference>
<dbReference type="PANTHER" id="PTHR43531">
    <property type="entry name" value="PROTEIN ICFG"/>
    <property type="match status" value="1"/>
</dbReference>
<dbReference type="InterPro" id="IPR004090">
    <property type="entry name" value="Chemotax_Me-accpt_rcpt"/>
</dbReference>
<protein>
    <submittedName>
        <fullName evidence="6">Methyl-accepting chemotaxis protein signailing domain-containing protein</fullName>
    </submittedName>
</protein>
<dbReference type="AlphaFoldDB" id="A0A975B9F5"/>
<dbReference type="InterPro" id="IPR051310">
    <property type="entry name" value="MCP_chemotaxis"/>
</dbReference>
<accession>A0A975B9F5</accession>
<dbReference type="InterPro" id="IPR025991">
    <property type="entry name" value="Chemoreceptor_zinc-bind_dom"/>
</dbReference>
<dbReference type="Gene3D" id="1.10.287.950">
    <property type="entry name" value="Methyl-accepting chemotaxis protein"/>
    <property type="match status" value="1"/>
</dbReference>
<dbReference type="PANTHER" id="PTHR43531:SF11">
    <property type="entry name" value="METHYL-ACCEPTING CHEMOTAXIS PROTEIN 3"/>
    <property type="match status" value="1"/>
</dbReference>
<feature type="transmembrane region" description="Helical" evidence="4">
    <location>
        <begin position="192"/>
        <end position="213"/>
    </location>
</feature>
<dbReference type="Pfam" id="PF00015">
    <property type="entry name" value="MCPsignal"/>
    <property type="match status" value="1"/>
</dbReference>
<keyword evidence="4" id="KW-0472">Membrane</keyword>
<keyword evidence="4" id="KW-0812">Transmembrane</keyword>
<dbReference type="Gene3D" id="1.20.120.30">
    <property type="entry name" value="Aspartate receptor, ligand-binding domain"/>
    <property type="match status" value="1"/>
</dbReference>
<organism evidence="6 7">
    <name type="scientific">Desulfonema limicola</name>
    <dbReference type="NCBI Taxonomy" id="45656"/>
    <lineage>
        <taxon>Bacteria</taxon>
        <taxon>Pseudomonadati</taxon>
        <taxon>Thermodesulfobacteriota</taxon>
        <taxon>Desulfobacteria</taxon>
        <taxon>Desulfobacterales</taxon>
        <taxon>Desulfococcaceae</taxon>
        <taxon>Desulfonema</taxon>
    </lineage>
</organism>
<comment type="similarity">
    <text evidence="2">Belongs to the methyl-accepting chemotaxis (MCP) protein family.</text>
</comment>
<name>A0A975B9F5_9BACT</name>
<keyword evidence="1" id="KW-0145">Chemotaxis</keyword>
<dbReference type="Proteomes" id="UP000663720">
    <property type="component" value="Chromosome"/>
</dbReference>
<evidence type="ECO:0000313" key="7">
    <source>
        <dbReference type="Proteomes" id="UP000663720"/>
    </source>
</evidence>
<evidence type="ECO:0000256" key="4">
    <source>
        <dbReference type="SAM" id="Phobius"/>
    </source>
</evidence>
<feature type="domain" description="Methyl-accepting transducer" evidence="5">
    <location>
        <begin position="230"/>
        <end position="459"/>
    </location>
</feature>
<dbReference type="GO" id="GO:0004888">
    <property type="term" value="F:transmembrane signaling receptor activity"/>
    <property type="evidence" value="ECO:0007669"/>
    <property type="project" value="InterPro"/>
</dbReference>
<evidence type="ECO:0000259" key="5">
    <source>
        <dbReference type="PROSITE" id="PS50111"/>
    </source>
</evidence>